<evidence type="ECO:0000313" key="3">
    <source>
        <dbReference type="Proteomes" id="UP001591681"/>
    </source>
</evidence>
<evidence type="ECO:0000259" key="1">
    <source>
        <dbReference type="PROSITE" id="PS50994"/>
    </source>
</evidence>
<dbReference type="PANTHER" id="PTHR47331:SF1">
    <property type="entry name" value="GAG-LIKE PROTEIN"/>
    <property type="match status" value="1"/>
</dbReference>
<keyword evidence="3" id="KW-1185">Reference proteome</keyword>
<feature type="domain" description="Integrase catalytic" evidence="1">
    <location>
        <begin position="142"/>
        <end position="329"/>
    </location>
</feature>
<dbReference type="InterPro" id="IPR036397">
    <property type="entry name" value="RNaseH_sf"/>
</dbReference>
<dbReference type="InterPro" id="IPR012337">
    <property type="entry name" value="RNaseH-like_sf"/>
</dbReference>
<organism evidence="2 3">
    <name type="scientific">Coilia grayii</name>
    <name type="common">Gray's grenadier anchovy</name>
    <dbReference type="NCBI Taxonomy" id="363190"/>
    <lineage>
        <taxon>Eukaryota</taxon>
        <taxon>Metazoa</taxon>
        <taxon>Chordata</taxon>
        <taxon>Craniata</taxon>
        <taxon>Vertebrata</taxon>
        <taxon>Euteleostomi</taxon>
        <taxon>Actinopterygii</taxon>
        <taxon>Neopterygii</taxon>
        <taxon>Teleostei</taxon>
        <taxon>Clupei</taxon>
        <taxon>Clupeiformes</taxon>
        <taxon>Clupeoidei</taxon>
        <taxon>Engraulidae</taxon>
        <taxon>Coilinae</taxon>
        <taxon>Coilia</taxon>
    </lineage>
</organism>
<dbReference type="InterPro" id="IPR001584">
    <property type="entry name" value="Integrase_cat-core"/>
</dbReference>
<reference evidence="2 3" key="1">
    <citation type="submission" date="2024-09" db="EMBL/GenBank/DDBJ databases">
        <title>A chromosome-level genome assembly of Gray's grenadier anchovy, Coilia grayii.</title>
        <authorList>
            <person name="Fu Z."/>
        </authorList>
    </citation>
    <scope>NUCLEOTIDE SEQUENCE [LARGE SCALE GENOMIC DNA]</scope>
    <source>
        <strain evidence="2">G4</strain>
        <tissue evidence="2">Muscle</tissue>
    </source>
</reference>
<dbReference type="Proteomes" id="UP001591681">
    <property type="component" value="Unassembled WGS sequence"/>
</dbReference>
<dbReference type="AlphaFoldDB" id="A0ABD1KJL2"/>
<dbReference type="Gene3D" id="1.10.340.70">
    <property type="match status" value="1"/>
</dbReference>
<gene>
    <name evidence="2" type="ORF">ACEWY4_005866</name>
</gene>
<dbReference type="PROSITE" id="PS50994">
    <property type="entry name" value="INTEGRASE"/>
    <property type="match status" value="1"/>
</dbReference>
<name>A0ABD1KJL2_9TELE</name>
<dbReference type="Gene3D" id="3.30.420.10">
    <property type="entry name" value="Ribonuclease H-like superfamily/Ribonuclease H"/>
    <property type="match status" value="1"/>
</dbReference>
<dbReference type="EMBL" id="JBHFQA010000005">
    <property type="protein sequence ID" value="KAL2099386.1"/>
    <property type="molecule type" value="Genomic_DNA"/>
</dbReference>
<dbReference type="InterPro" id="IPR041588">
    <property type="entry name" value="Integrase_H2C2"/>
</dbReference>
<accession>A0ABD1KJL2</accession>
<comment type="caution">
    <text evidence="2">The sequence shown here is derived from an EMBL/GenBank/DDBJ whole genome shotgun (WGS) entry which is preliminary data.</text>
</comment>
<protein>
    <recommendedName>
        <fullName evidence="1">Integrase catalytic domain-containing protein</fullName>
    </recommendedName>
</protein>
<evidence type="ECO:0000313" key="2">
    <source>
        <dbReference type="EMBL" id="KAL2099386.1"/>
    </source>
</evidence>
<dbReference type="InterPro" id="IPR040676">
    <property type="entry name" value="DUF5641"/>
</dbReference>
<dbReference type="PANTHER" id="PTHR47331">
    <property type="entry name" value="PHD-TYPE DOMAIN-CONTAINING PROTEIN"/>
    <property type="match status" value="1"/>
</dbReference>
<sequence length="411" mass="47420">MQAETDIIKFSQNQRFQEEISMLMKGNSVKKTSHLWKLDPVLCDGVLRVGGRLSAAAMPEHTKHPVILPKDVHVTTLILRDTHEKIEHCGRLYMLSQLRQIYWIPSANSVVRKFLSRCVICRKVKGKALEQKMADLPEDRLLPDNPPFTNVGVDYFGPFDVRRGRNTVKRYGVLFTCLTTREVHIEIAHTLDTDSCLNAIRRFVCRRGQVSIMRSDNGTNLVAAERELRAAIQEWNQSKISDSLMQRGIQWVFNPPSGSHFGGIWERQIRSVRKVLRSVLKEQSVSDECLLTLMCEVESVLNNRPLTTTTDDPTDPEPLTPNHLLLMKKQPVLPPGLFKREDSYSRRRWKQVQYLADLFWKRWVREYLPMLQERQKLTRVKKNLTAGDIVMIVDDSAPELLSDFNLALYEG</sequence>
<proteinExistence type="predicted"/>
<dbReference type="Pfam" id="PF18701">
    <property type="entry name" value="DUF5641"/>
    <property type="match status" value="1"/>
</dbReference>
<dbReference type="SUPFAM" id="SSF53098">
    <property type="entry name" value="Ribonuclease H-like"/>
    <property type="match status" value="1"/>
</dbReference>
<dbReference type="Pfam" id="PF17921">
    <property type="entry name" value="Integrase_H2C2"/>
    <property type="match status" value="1"/>
</dbReference>